<gene>
    <name evidence="1" type="ORF">ACFPOU_05685</name>
</gene>
<proteinExistence type="predicted"/>
<comment type="caution">
    <text evidence="1">The sequence shown here is derived from an EMBL/GenBank/DDBJ whole genome shotgun (WGS) entry which is preliminary data.</text>
</comment>
<dbReference type="RefSeq" id="WP_379718075.1">
    <property type="nucleotide sequence ID" value="NZ_JBHSMS010000022.1"/>
</dbReference>
<protein>
    <submittedName>
        <fullName evidence="1">Uncharacterized protein</fullName>
    </submittedName>
</protein>
<reference evidence="2" key="1">
    <citation type="journal article" date="2019" name="Int. J. Syst. Evol. Microbiol.">
        <title>The Global Catalogue of Microorganisms (GCM) 10K type strain sequencing project: providing services to taxonomists for standard genome sequencing and annotation.</title>
        <authorList>
            <consortium name="The Broad Institute Genomics Platform"/>
            <consortium name="The Broad Institute Genome Sequencing Center for Infectious Disease"/>
            <person name="Wu L."/>
            <person name="Ma J."/>
        </authorList>
    </citation>
    <scope>NUCLEOTIDE SEQUENCE [LARGE SCALE GENOMIC DNA]</scope>
    <source>
        <strain evidence="2">CCUG 38813</strain>
    </source>
</reference>
<dbReference type="Proteomes" id="UP001596031">
    <property type="component" value="Unassembled WGS sequence"/>
</dbReference>
<name>A0ABW0PDP2_9BURK</name>
<accession>A0ABW0PDP2</accession>
<evidence type="ECO:0000313" key="1">
    <source>
        <dbReference type="EMBL" id="MFC5510610.1"/>
    </source>
</evidence>
<evidence type="ECO:0000313" key="2">
    <source>
        <dbReference type="Proteomes" id="UP001596031"/>
    </source>
</evidence>
<sequence length="99" mass="10715">MPSQPELPLSAARLVDHVDAHGATEEAMLLLEIVLASSHPDFVTSLASARLLPLELREAVCDFVRYVLMEGLTASQQQSLFSWAQRKMLAGPGSAQPNS</sequence>
<organism evidence="1 2">
    <name type="scientific">Massilia jejuensis</name>
    <dbReference type="NCBI Taxonomy" id="648894"/>
    <lineage>
        <taxon>Bacteria</taxon>
        <taxon>Pseudomonadati</taxon>
        <taxon>Pseudomonadota</taxon>
        <taxon>Betaproteobacteria</taxon>
        <taxon>Burkholderiales</taxon>
        <taxon>Oxalobacteraceae</taxon>
        <taxon>Telluria group</taxon>
        <taxon>Massilia</taxon>
    </lineage>
</organism>
<keyword evidence="2" id="KW-1185">Reference proteome</keyword>
<dbReference type="EMBL" id="JBHSMS010000022">
    <property type="protein sequence ID" value="MFC5510610.1"/>
    <property type="molecule type" value="Genomic_DNA"/>
</dbReference>